<dbReference type="AlphaFoldDB" id="A0A9P8UQU7"/>
<evidence type="ECO:0000313" key="1">
    <source>
        <dbReference type="EMBL" id="KAH6656573.1"/>
    </source>
</evidence>
<keyword evidence="2" id="KW-1185">Reference proteome</keyword>
<dbReference type="GeneID" id="70137956"/>
<reference evidence="1" key="1">
    <citation type="journal article" date="2021" name="Nat. Commun.">
        <title>Genetic determinants of endophytism in the Arabidopsis root mycobiome.</title>
        <authorList>
            <person name="Mesny F."/>
            <person name="Miyauchi S."/>
            <person name="Thiergart T."/>
            <person name="Pickel B."/>
            <person name="Atanasova L."/>
            <person name="Karlsson M."/>
            <person name="Huettel B."/>
            <person name="Barry K.W."/>
            <person name="Haridas S."/>
            <person name="Chen C."/>
            <person name="Bauer D."/>
            <person name="Andreopoulos W."/>
            <person name="Pangilinan J."/>
            <person name="LaButti K."/>
            <person name="Riley R."/>
            <person name="Lipzen A."/>
            <person name="Clum A."/>
            <person name="Drula E."/>
            <person name="Henrissat B."/>
            <person name="Kohler A."/>
            <person name="Grigoriev I.V."/>
            <person name="Martin F.M."/>
            <person name="Hacquard S."/>
        </authorList>
    </citation>
    <scope>NUCLEOTIDE SEQUENCE</scope>
    <source>
        <strain evidence="1">MPI-SDFR-AT-0073</strain>
    </source>
</reference>
<dbReference type="Proteomes" id="UP000758603">
    <property type="component" value="Unassembled WGS sequence"/>
</dbReference>
<gene>
    <name evidence="1" type="ORF">BKA67DRAFT_688000</name>
</gene>
<accession>A0A9P8UQU7</accession>
<sequence length="165" mass="18959">MVYIFFDGFFTNAVPVDLHNEFPGQRFMTYPSTVSLSVQAGSDLAAEMKSKWDRDQGRFIIFTHEPIDLGGQPRSFTTMMINLAHQMVHAWMDIFAYDDDAARRTEQVSFAPPRYEAEHGTAFGELTRFITRTLRDNSRSGVSEFDRPAQLAHGLLCRIRKLFKK</sequence>
<name>A0A9P8UQU7_9PEZI</name>
<proteinExistence type="predicted"/>
<dbReference type="OrthoDB" id="4779432at2759"/>
<organism evidence="1 2">
    <name type="scientific">Truncatella angustata</name>
    <dbReference type="NCBI Taxonomy" id="152316"/>
    <lineage>
        <taxon>Eukaryota</taxon>
        <taxon>Fungi</taxon>
        <taxon>Dikarya</taxon>
        <taxon>Ascomycota</taxon>
        <taxon>Pezizomycotina</taxon>
        <taxon>Sordariomycetes</taxon>
        <taxon>Xylariomycetidae</taxon>
        <taxon>Amphisphaeriales</taxon>
        <taxon>Sporocadaceae</taxon>
        <taxon>Truncatella</taxon>
    </lineage>
</organism>
<dbReference type="RefSeq" id="XP_045960807.1">
    <property type="nucleotide sequence ID" value="XM_046109065.1"/>
</dbReference>
<comment type="caution">
    <text evidence="1">The sequence shown here is derived from an EMBL/GenBank/DDBJ whole genome shotgun (WGS) entry which is preliminary data.</text>
</comment>
<protein>
    <submittedName>
        <fullName evidence="1">Uncharacterized protein</fullName>
    </submittedName>
</protein>
<evidence type="ECO:0000313" key="2">
    <source>
        <dbReference type="Proteomes" id="UP000758603"/>
    </source>
</evidence>
<dbReference type="EMBL" id="JAGPXC010000002">
    <property type="protein sequence ID" value="KAH6656573.1"/>
    <property type="molecule type" value="Genomic_DNA"/>
</dbReference>